<proteinExistence type="predicted"/>
<reference evidence="1 2" key="1">
    <citation type="submission" date="2019-07" db="EMBL/GenBank/DDBJ databases">
        <title>Whole genome shotgun sequence of Microvirga aerophila NBRC 106136.</title>
        <authorList>
            <person name="Hosoyama A."/>
            <person name="Uohara A."/>
            <person name="Ohji S."/>
            <person name="Ichikawa N."/>
        </authorList>
    </citation>
    <scope>NUCLEOTIDE SEQUENCE [LARGE SCALE GENOMIC DNA]</scope>
    <source>
        <strain evidence="1 2">NBRC 106136</strain>
    </source>
</reference>
<protein>
    <submittedName>
        <fullName evidence="1">Uncharacterized protein</fullName>
    </submittedName>
</protein>
<organism evidence="1 2">
    <name type="scientific">Microvirga aerophila</name>
    <dbReference type="NCBI Taxonomy" id="670291"/>
    <lineage>
        <taxon>Bacteria</taxon>
        <taxon>Pseudomonadati</taxon>
        <taxon>Pseudomonadota</taxon>
        <taxon>Alphaproteobacteria</taxon>
        <taxon>Hyphomicrobiales</taxon>
        <taxon>Methylobacteriaceae</taxon>
        <taxon>Microvirga</taxon>
    </lineage>
</organism>
<keyword evidence="2" id="KW-1185">Reference proteome</keyword>
<evidence type="ECO:0000313" key="2">
    <source>
        <dbReference type="Proteomes" id="UP000321085"/>
    </source>
</evidence>
<sequence length="103" mass="11023">MCAGPVAAIPFEFEKVQADPPAGSERSGLDAAAMAQPTREGCVEKYVDALLEVLDEALRRAPLRNAGWTIGATVAEMGLAWDDPLSSRLGDEMFALFEGNRRG</sequence>
<gene>
    <name evidence="1" type="ORF">MAE02_23210</name>
</gene>
<name>A0A512BRT2_9HYPH</name>
<dbReference type="Proteomes" id="UP000321085">
    <property type="component" value="Unassembled WGS sequence"/>
</dbReference>
<comment type="caution">
    <text evidence="1">The sequence shown here is derived from an EMBL/GenBank/DDBJ whole genome shotgun (WGS) entry which is preliminary data.</text>
</comment>
<dbReference type="AlphaFoldDB" id="A0A512BRT2"/>
<evidence type="ECO:0000313" key="1">
    <source>
        <dbReference type="EMBL" id="GEO14625.1"/>
    </source>
</evidence>
<accession>A0A512BRT2</accession>
<dbReference type="EMBL" id="BJYU01000026">
    <property type="protein sequence ID" value="GEO14625.1"/>
    <property type="molecule type" value="Genomic_DNA"/>
</dbReference>